<sequence>MTVADPSIFEPDGRAIRHVVDGEGDGPVLVLLPGRGLDITYLGTLAMVLEEEGFRVVRVGSRRTAAATMHDLAQDVIDVLDHLGFDDAWIGGHGFGGTIARTVALDHDDRVNGVLLLTVDGASAENDDVSGALPQDAEIAGMQAAALAATPEAEWATVAPNHPILIIQGADDPIAPPVNGEQLRATAPHLVSLTTIEGAGHLFVSTHAGETGFLIEDYLGMD</sequence>
<dbReference type="Proteomes" id="UP000549113">
    <property type="component" value="Unassembled WGS sequence"/>
</dbReference>
<reference evidence="2 3" key="1">
    <citation type="submission" date="2020-08" db="EMBL/GenBank/DDBJ databases">
        <title>Sequencing the genomes of 1000 actinobacteria strains.</title>
        <authorList>
            <person name="Klenk H.-P."/>
        </authorList>
    </citation>
    <scope>NUCLEOTIDE SEQUENCE [LARGE SCALE GENOMIC DNA]</scope>
    <source>
        <strain evidence="2 3">DSM 19600</strain>
    </source>
</reference>
<comment type="caution">
    <text evidence="2">The sequence shown here is derived from an EMBL/GenBank/DDBJ whole genome shotgun (WGS) entry which is preliminary data.</text>
</comment>
<gene>
    <name evidence="2" type="ORF">BKA10_001735</name>
</gene>
<dbReference type="InterPro" id="IPR029058">
    <property type="entry name" value="AB_hydrolase_fold"/>
</dbReference>
<dbReference type="AlphaFoldDB" id="A0AA40SPG7"/>
<evidence type="ECO:0000313" key="3">
    <source>
        <dbReference type="Proteomes" id="UP000549113"/>
    </source>
</evidence>
<keyword evidence="3" id="KW-1185">Reference proteome</keyword>
<organism evidence="2 3">
    <name type="scientific">Microbacterium invictum</name>
    <dbReference type="NCBI Taxonomy" id="515415"/>
    <lineage>
        <taxon>Bacteria</taxon>
        <taxon>Bacillati</taxon>
        <taxon>Actinomycetota</taxon>
        <taxon>Actinomycetes</taxon>
        <taxon>Micrococcales</taxon>
        <taxon>Microbacteriaceae</taxon>
        <taxon>Microbacterium</taxon>
    </lineage>
</organism>
<dbReference type="RefSeq" id="WP_183499544.1">
    <property type="nucleotide sequence ID" value="NZ_BAABCO010000005.1"/>
</dbReference>
<accession>A0AA40SPG7</accession>
<evidence type="ECO:0000313" key="2">
    <source>
        <dbReference type="EMBL" id="MBB4139941.1"/>
    </source>
</evidence>
<dbReference type="Gene3D" id="3.40.50.1820">
    <property type="entry name" value="alpha/beta hydrolase"/>
    <property type="match status" value="1"/>
</dbReference>
<dbReference type="InterPro" id="IPR050228">
    <property type="entry name" value="Carboxylesterase_BioH"/>
</dbReference>
<feature type="domain" description="AB hydrolase-1" evidence="1">
    <location>
        <begin position="67"/>
        <end position="152"/>
    </location>
</feature>
<dbReference type="Pfam" id="PF00561">
    <property type="entry name" value="Abhydrolase_1"/>
    <property type="match status" value="1"/>
</dbReference>
<dbReference type="PANTHER" id="PTHR43194">
    <property type="entry name" value="HYDROLASE ALPHA/BETA FOLD FAMILY"/>
    <property type="match status" value="1"/>
</dbReference>
<dbReference type="InterPro" id="IPR000073">
    <property type="entry name" value="AB_hydrolase_1"/>
</dbReference>
<dbReference type="GO" id="GO:0003824">
    <property type="term" value="F:catalytic activity"/>
    <property type="evidence" value="ECO:0007669"/>
    <property type="project" value="UniProtKB-ARBA"/>
</dbReference>
<name>A0AA40SPG7_9MICO</name>
<protein>
    <submittedName>
        <fullName evidence="2">Pimeloyl-ACP methyl ester carboxylesterase</fullName>
    </submittedName>
</protein>
<dbReference type="EMBL" id="JACIFH010000001">
    <property type="protein sequence ID" value="MBB4139941.1"/>
    <property type="molecule type" value="Genomic_DNA"/>
</dbReference>
<dbReference type="SUPFAM" id="SSF53474">
    <property type="entry name" value="alpha/beta-Hydrolases"/>
    <property type="match status" value="1"/>
</dbReference>
<proteinExistence type="predicted"/>
<dbReference type="PANTHER" id="PTHR43194:SF5">
    <property type="entry name" value="PIMELOYL-[ACYL-CARRIER PROTEIN] METHYL ESTER ESTERASE"/>
    <property type="match status" value="1"/>
</dbReference>
<evidence type="ECO:0000259" key="1">
    <source>
        <dbReference type="Pfam" id="PF00561"/>
    </source>
</evidence>